<evidence type="ECO:0000256" key="4">
    <source>
        <dbReference type="ARBA" id="ARBA00022801"/>
    </source>
</evidence>
<keyword evidence="5" id="KW-0862">Zinc</keyword>
<dbReference type="PANTHER" id="PTHR45626:SF14">
    <property type="entry name" value="ATP-DEPENDENT DNA HELICASE (EUROFUNG)"/>
    <property type="match status" value="1"/>
</dbReference>
<dbReference type="SUPFAM" id="SSF81383">
    <property type="entry name" value="F-box domain"/>
    <property type="match status" value="1"/>
</dbReference>
<evidence type="ECO:0000313" key="12">
    <source>
        <dbReference type="Proteomes" id="UP000596660"/>
    </source>
</evidence>
<evidence type="ECO:0000256" key="5">
    <source>
        <dbReference type="ARBA" id="ARBA00022833"/>
    </source>
</evidence>
<dbReference type="InterPro" id="IPR049730">
    <property type="entry name" value="SNF2/RAD54-like_C"/>
</dbReference>
<dbReference type="PROSITE" id="PS51192">
    <property type="entry name" value="HELICASE_ATP_BIND_1"/>
    <property type="match status" value="1"/>
</dbReference>
<dbReference type="Pfam" id="PF00646">
    <property type="entry name" value="F-box"/>
    <property type="match status" value="1"/>
</dbReference>
<keyword evidence="3" id="KW-0863">Zinc-finger</keyword>
<dbReference type="Gramene" id="AUR62037185-RA">
    <property type="protein sequence ID" value="AUR62037185-RA:cds"/>
    <property type="gene ID" value="AUR62037185"/>
</dbReference>
<keyword evidence="1" id="KW-0479">Metal-binding</keyword>
<feature type="domain" description="CW-type" evidence="8">
    <location>
        <begin position="536"/>
        <end position="587"/>
    </location>
</feature>
<feature type="compositionally biased region" description="Polar residues" evidence="7">
    <location>
        <begin position="455"/>
        <end position="464"/>
    </location>
</feature>
<sequence length="1330" mass="151183">MEVEESSIPPNHKLCGFLTTVLSSTNPQSKTLEFGNHLQFFSHKSEFGFKSNSGVILSPLPYSGHRIDADDSNSTPETTSAKKRKGKLKNAKSPKKSVVHQLKTLMKCNCLKIVARIVGISIREDEKDDGCEIRVAILVDVYLPIELEFGWQFPKSATTAASLFRHLSCDWRERTLILKDGYCNDVVGDDKGLWNLSDCQILGCKQHSDISDSSKKKGFEFHEIFKSLPSLSGDVKTYSSRIMPEDMASASGIWDLTDDIVEKIISLLRPIDIVRVSATCRHLRILSVSIMPCIKLKLFPHQQAAVEWMVQRERKVATLRHPLYLEFLTEDGFAFYINIVSGEIVTGFAPTIKDFRGGMFCDEPGLGKTITALSLILKTQGTLADPPEGTETIWCSHNGDQKYGYYECSTGSRYTNVVVPSSEQKSASQGDRRGQFSPDELIPKNQFTPKRASSGGLSTSSMAQTSSVLSPSTLTTCFVPCTRSLNRVKRNLMHTYEKTSSYPVDNNTGSGKRHRTSYPSPIASKRRRKVSEDQSVISNETWIQCDACQKWRKLSDESLADSTTAWFCSLNSDFLYQSCDAPEESWDYQQPVTYLPGFYGKDSTGELPQNVAFFTSVLKKHYALLNCQTKKSLKWLAKLPYDKLLEMETVGLADHGQLSSKHNNVFIKIFLEFGLVRRVVQGAYRWFYPKALKNLVFDLPALRIALCERLDSFRMYLSRATLIIVPSNLVDHWNSQIQKHVKPGQLRVYAWTDLKEKKPSVHNLAWDYDVVITTFSRLSAEWKPSKRSVLMQIHWMRIILDEGHTLGSINLTNKMQMAVSLCASNRWILTGTPTPNTPSGQISHIQSMLKFLHDEVYGESCKNWEAGILKPFEAQMEEGKLRLLQLLERCMISARKADLRCIPPCIKKTTFLEFTEEHAKTYNELVVTVRRNILMADWNDPSHVQSLLNPKHWKSRTKTIRNVRLSCCVAGHMKVSHAGHDIQETMDILVQNGLDLLSEEYSRIRYNLSYGGNCQRCNEWCRLPIVTPCRHLLCLDCVGLDSERCAFPGCGYLYEMESPEIRSRQENPNPKWPVPKDLIELQPSYKQAKVMLLFVQDSWDPDWESTSSSKVTYLVQRLKEIQGANRQKDRSMTEENYAERPCDFIISQGPCCKPSIGSSEAPSEKVIVFSQFLEHINVIEHQLAIADIKFVGLYNPLNLFKKKKALTSFQYDPNCTVLVMDGSAALGLDFSFVTHVFLMEPIWDLSMEDQVISRAHRMGAVRPIHVETLVMRGTIEEQMLEFLQNADECRKLLKEDHEKTEHEGARAHRSVHNFAENTYLVRLSMVRTKD</sequence>
<dbReference type="InterPro" id="IPR014001">
    <property type="entry name" value="Helicase_ATP-bd"/>
</dbReference>
<evidence type="ECO:0000259" key="9">
    <source>
        <dbReference type="PROSITE" id="PS51192"/>
    </source>
</evidence>
<dbReference type="CDD" id="cd18793">
    <property type="entry name" value="SF2_C_SNF"/>
    <property type="match status" value="1"/>
</dbReference>
<dbReference type="PROSITE" id="PS51050">
    <property type="entry name" value="ZF_CW"/>
    <property type="match status" value="1"/>
</dbReference>
<dbReference type="SUPFAM" id="SSF52540">
    <property type="entry name" value="P-loop containing nucleoside triphosphate hydrolases"/>
    <property type="match status" value="3"/>
</dbReference>
<evidence type="ECO:0000256" key="1">
    <source>
        <dbReference type="ARBA" id="ARBA00022723"/>
    </source>
</evidence>
<keyword evidence="6" id="KW-0067">ATP-binding</keyword>
<dbReference type="SMART" id="SM00487">
    <property type="entry name" value="DEXDc"/>
    <property type="match status" value="1"/>
</dbReference>
<dbReference type="GO" id="GO:0005634">
    <property type="term" value="C:nucleus"/>
    <property type="evidence" value="ECO:0007669"/>
    <property type="project" value="TreeGrafter"/>
</dbReference>
<reference evidence="11" key="2">
    <citation type="submission" date="2021-03" db="UniProtKB">
        <authorList>
            <consortium name="EnsemblPlants"/>
        </authorList>
    </citation>
    <scope>IDENTIFICATION</scope>
</reference>
<dbReference type="InterPro" id="IPR027417">
    <property type="entry name" value="P-loop_NTPase"/>
</dbReference>
<dbReference type="GO" id="GO:0006281">
    <property type="term" value="P:DNA repair"/>
    <property type="evidence" value="ECO:0007669"/>
    <property type="project" value="TreeGrafter"/>
</dbReference>
<feature type="region of interest" description="Disordered" evidence="7">
    <location>
        <begin position="499"/>
        <end position="530"/>
    </location>
</feature>
<evidence type="ECO:0000256" key="2">
    <source>
        <dbReference type="ARBA" id="ARBA00022741"/>
    </source>
</evidence>
<dbReference type="InterPro" id="IPR017907">
    <property type="entry name" value="Znf_RING_CS"/>
</dbReference>
<dbReference type="Pfam" id="PF00176">
    <property type="entry name" value="SNF2-rel_dom"/>
    <property type="match status" value="1"/>
</dbReference>
<dbReference type="CDD" id="cd16449">
    <property type="entry name" value="RING-HC"/>
    <property type="match status" value="1"/>
</dbReference>
<evidence type="ECO:0000256" key="7">
    <source>
        <dbReference type="SAM" id="MobiDB-lite"/>
    </source>
</evidence>
<dbReference type="SMART" id="SM00256">
    <property type="entry name" value="FBOX"/>
    <property type="match status" value="1"/>
</dbReference>
<dbReference type="InterPro" id="IPR001650">
    <property type="entry name" value="Helicase_C-like"/>
</dbReference>
<feature type="region of interest" description="Disordered" evidence="7">
    <location>
        <begin position="67"/>
        <end position="94"/>
    </location>
</feature>
<protein>
    <submittedName>
        <fullName evidence="11">Uncharacterized protein</fullName>
    </submittedName>
</protein>
<dbReference type="InterPro" id="IPR038718">
    <property type="entry name" value="SNF2-like_sf"/>
</dbReference>
<keyword evidence="4" id="KW-0378">Hydrolase</keyword>
<name>A0A803MYA5_CHEQI</name>
<feature type="compositionally biased region" description="Polar residues" evidence="7">
    <location>
        <begin position="499"/>
        <end position="510"/>
    </location>
</feature>
<dbReference type="PANTHER" id="PTHR45626">
    <property type="entry name" value="TRANSCRIPTION TERMINATION FACTOR 2-RELATED"/>
    <property type="match status" value="1"/>
</dbReference>
<dbReference type="GO" id="GO:0016787">
    <property type="term" value="F:hydrolase activity"/>
    <property type="evidence" value="ECO:0007669"/>
    <property type="project" value="UniProtKB-KW"/>
</dbReference>
<evidence type="ECO:0000256" key="3">
    <source>
        <dbReference type="ARBA" id="ARBA00022771"/>
    </source>
</evidence>
<dbReference type="GO" id="GO:0005524">
    <property type="term" value="F:ATP binding"/>
    <property type="evidence" value="ECO:0007669"/>
    <property type="project" value="UniProtKB-KW"/>
</dbReference>
<dbReference type="GO" id="GO:0008270">
    <property type="term" value="F:zinc ion binding"/>
    <property type="evidence" value="ECO:0007669"/>
    <property type="project" value="UniProtKB-KW"/>
</dbReference>
<reference evidence="11" key="1">
    <citation type="journal article" date="2017" name="Nature">
        <title>The genome of Chenopodium quinoa.</title>
        <authorList>
            <person name="Jarvis D.E."/>
            <person name="Ho Y.S."/>
            <person name="Lightfoot D.J."/>
            <person name="Schmoeckel S.M."/>
            <person name="Li B."/>
            <person name="Borm T.J.A."/>
            <person name="Ohyanagi H."/>
            <person name="Mineta K."/>
            <person name="Michell C.T."/>
            <person name="Saber N."/>
            <person name="Kharbatia N.M."/>
            <person name="Rupper R.R."/>
            <person name="Sharp A.R."/>
            <person name="Dally N."/>
            <person name="Boughton B.A."/>
            <person name="Woo Y.H."/>
            <person name="Gao G."/>
            <person name="Schijlen E.G.W.M."/>
            <person name="Guo X."/>
            <person name="Momin A.A."/>
            <person name="Negrao S."/>
            <person name="Al-Babili S."/>
            <person name="Gehring C."/>
            <person name="Roessner U."/>
            <person name="Jung C."/>
            <person name="Murphy K."/>
            <person name="Arold S.T."/>
            <person name="Gojobori T."/>
            <person name="van der Linden C.G."/>
            <person name="van Loo E.N."/>
            <person name="Jellen E.N."/>
            <person name="Maughan P.J."/>
            <person name="Tester M."/>
        </authorList>
    </citation>
    <scope>NUCLEOTIDE SEQUENCE [LARGE SCALE GENOMIC DNA]</scope>
    <source>
        <strain evidence="11">cv. PI 614886</strain>
    </source>
</reference>
<dbReference type="PROSITE" id="PS51194">
    <property type="entry name" value="HELICASE_CTER"/>
    <property type="match status" value="1"/>
</dbReference>
<keyword evidence="2" id="KW-0547">Nucleotide-binding</keyword>
<dbReference type="PROSITE" id="PS00518">
    <property type="entry name" value="ZF_RING_1"/>
    <property type="match status" value="1"/>
</dbReference>
<dbReference type="Pfam" id="PF07496">
    <property type="entry name" value="zf-CW"/>
    <property type="match status" value="1"/>
</dbReference>
<evidence type="ECO:0000256" key="6">
    <source>
        <dbReference type="ARBA" id="ARBA00022840"/>
    </source>
</evidence>
<dbReference type="InterPro" id="IPR001810">
    <property type="entry name" value="F-box_dom"/>
</dbReference>
<dbReference type="GO" id="GO:0008094">
    <property type="term" value="F:ATP-dependent activity, acting on DNA"/>
    <property type="evidence" value="ECO:0007669"/>
    <property type="project" value="TreeGrafter"/>
</dbReference>
<dbReference type="CDD" id="cd09917">
    <property type="entry name" value="F-box_SF"/>
    <property type="match status" value="1"/>
</dbReference>
<evidence type="ECO:0000259" key="8">
    <source>
        <dbReference type="PROSITE" id="PS51050"/>
    </source>
</evidence>
<dbReference type="Pfam" id="PF00271">
    <property type="entry name" value="Helicase_C"/>
    <property type="match status" value="1"/>
</dbReference>
<dbReference type="SMART" id="SM00490">
    <property type="entry name" value="HELICc"/>
    <property type="match status" value="1"/>
</dbReference>
<dbReference type="Proteomes" id="UP000596660">
    <property type="component" value="Unplaced"/>
</dbReference>
<feature type="domain" description="Helicase C-terminal" evidence="10">
    <location>
        <begin position="1137"/>
        <end position="1298"/>
    </location>
</feature>
<evidence type="ECO:0000259" key="10">
    <source>
        <dbReference type="PROSITE" id="PS51194"/>
    </source>
</evidence>
<dbReference type="Gene3D" id="3.30.40.100">
    <property type="match status" value="1"/>
</dbReference>
<evidence type="ECO:0000313" key="11">
    <source>
        <dbReference type="EnsemblPlants" id="AUR62037185-RA:cds"/>
    </source>
</evidence>
<feature type="compositionally biased region" description="Basic residues" evidence="7">
    <location>
        <begin position="81"/>
        <end position="94"/>
    </location>
</feature>
<feature type="compositionally biased region" description="Polar residues" evidence="7">
    <location>
        <begin position="419"/>
        <end position="429"/>
    </location>
</feature>
<dbReference type="SUPFAM" id="SSF57850">
    <property type="entry name" value="RING/U-box"/>
    <property type="match status" value="1"/>
</dbReference>
<organism evidence="11 12">
    <name type="scientific">Chenopodium quinoa</name>
    <name type="common">Quinoa</name>
    <dbReference type="NCBI Taxonomy" id="63459"/>
    <lineage>
        <taxon>Eukaryota</taxon>
        <taxon>Viridiplantae</taxon>
        <taxon>Streptophyta</taxon>
        <taxon>Embryophyta</taxon>
        <taxon>Tracheophyta</taxon>
        <taxon>Spermatophyta</taxon>
        <taxon>Magnoliopsida</taxon>
        <taxon>eudicotyledons</taxon>
        <taxon>Gunneridae</taxon>
        <taxon>Pentapetalae</taxon>
        <taxon>Caryophyllales</taxon>
        <taxon>Chenopodiaceae</taxon>
        <taxon>Chenopodioideae</taxon>
        <taxon>Atripliceae</taxon>
        <taxon>Chenopodium</taxon>
    </lineage>
</organism>
<proteinExistence type="predicted"/>
<dbReference type="Gene3D" id="3.40.50.10810">
    <property type="entry name" value="Tandem AAA-ATPase domain"/>
    <property type="match status" value="1"/>
</dbReference>
<feature type="region of interest" description="Disordered" evidence="7">
    <location>
        <begin position="419"/>
        <end position="465"/>
    </location>
</feature>
<keyword evidence="12" id="KW-1185">Reference proteome</keyword>
<dbReference type="EnsemblPlants" id="AUR62037185-RA">
    <property type="protein sequence ID" value="AUR62037185-RA:cds"/>
    <property type="gene ID" value="AUR62037185"/>
</dbReference>
<dbReference type="InterPro" id="IPR050628">
    <property type="entry name" value="SNF2_RAD54_helicase_TF"/>
</dbReference>
<dbReference type="Gene3D" id="3.40.50.300">
    <property type="entry name" value="P-loop containing nucleotide triphosphate hydrolases"/>
    <property type="match status" value="1"/>
</dbReference>
<dbReference type="CDD" id="cd18008">
    <property type="entry name" value="DEXDc_SHPRH-like"/>
    <property type="match status" value="1"/>
</dbReference>
<dbReference type="InterPro" id="IPR011124">
    <property type="entry name" value="Znf_CW"/>
</dbReference>
<dbReference type="InterPro" id="IPR036047">
    <property type="entry name" value="F-box-like_dom_sf"/>
</dbReference>
<feature type="domain" description="Helicase ATP-binding" evidence="9">
    <location>
        <begin position="693"/>
        <end position="851"/>
    </location>
</feature>
<dbReference type="InterPro" id="IPR000330">
    <property type="entry name" value="SNF2_N"/>
</dbReference>
<accession>A0A803MYA5</accession>